<dbReference type="PROSITE" id="PS51708">
    <property type="entry name" value="CHAD"/>
    <property type="match status" value="1"/>
</dbReference>
<dbReference type="EMBL" id="PCDP01000069">
    <property type="protein sequence ID" value="PZM08493.1"/>
    <property type="molecule type" value="Genomic_DNA"/>
</dbReference>
<dbReference type="Gene3D" id="1.40.20.10">
    <property type="entry name" value="CHAD domain"/>
    <property type="match status" value="1"/>
</dbReference>
<gene>
    <name evidence="2" type="ORF">CPY51_28950</name>
</gene>
<protein>
    <submittedName>
        <fullName evidence="2">Metal-binding protein</fullName>
    </submittedName>
</protein>
<organism evidence="2 3">
    <name type="scientific">Rhizobium tubonense</name>
    <dbReference type="NCBI Taxonomy" id="484088"/>
    <lineage>
        <taxon>Bacteria</taxon>
        <taxon>Pseudomonadati</taxon>
        <taxon>Pseudomonadota</taxon>
        <taxon>Alphaproteobacteria</taxon>
        <taxon>Hyphomicrobiales</taxon>
        <taxon>Rhizobiaceae</taxon>
        <taxon>Rhizobium/Agrobacterium group</taxon>
        <taxon>Rhizobium</taxon>
    </lineage>
</organism>
<dbReference type="SMART" id="SM00880">
    <property type="entry name" value="CHAD"/>
    <property type="match status" value="1"/>
</dbReference>
<keyword evidence="3" id="KW-1185">Reference proteome</keyword>
<comment type="caution">
    <text evidence="2">The sequence shown here is derived from an EMBL/GenBank/DDBJ whole genome shotgun (WGS) entry which is preliminary data.</text>
</comment>
<dbReference type="Proteomes" id="UP000248925">
    <property type="component" value="Unassembled WGS sequence"/>
</dbReference>
<proteinExistence type="predicted"/>
<dbReference type="AlphaFoldDB" id="A0A2W4E845"/>
<dbReference type="OrthoDB" id="9810907at2"/>
<name>A0A2W4E845_9HYPH</name>
<dbReference type="InterPro" id="IPR038186">
    <property type="entry name" value="CHAD_dom_sf"/>
</dbReference>
<accession>A0A2W4E845</accession>
<evidence type="ECO:0000313" key="2">
    <source>
        <dbReference type="EMBL" id="PZM08493.1"/>
    </source>
</evidence>
<sequence length="302" mass="34557">MGYRIRPSKPFDDEVRAAAGGQLEKAMAVLRERPDGLHDGIHAARKHLKRTRGLYRLAVRHLPEFYEHENQRLRDAAKSLAVFREATALVEIGKYLHETATSEDEAAALSRIADTLIARRDWLVRGETDIETRTAEAIEICRNAMTALDDVSFKNNKHDVASLLKKSWRKTCRRAAEALTGCRTEAHTDQFHELRKQSQNYWMYHALLRDLWPAAMYAKEMEAKALVDVLGRYHDLAALSEVVNQETDLFTQSDDQARLLEAIISRQQSARSVSLEKAAHVFSDDPDREAKMIEHLWRQAGR</sequence>
<evidence type="ECO:0000313" key="3">
    <source>
        <dbReference type="Proteomes" id="UP000248925"/>
    </source>
</evidence>
<feature type="domain" description="CHAD" evidence="1">
    <location>
        <begin position="8"/>
        <end position="287"/>
    </location>
</feature>
<reference evidence="2 3" key="1">
    <citation type="journal article" date="2018" name="Sci. Rep.">
        <title>Rhizobium tumorigenes sp. nov., a novel plant tumorigenic bacterium isolated from cane gall tumors on thornless blackberry.</title>
        <authorList>
            <person name="Kuzmanovi N."/>
            <person name="Smalla K."/>
            <person name="Gronow S."/>
            <person name="PuBawska J."/>
        </authorList>
    </citation>
    <scope>NUCLEOTIDE SEQUENCE [LARGE SCALE GENOMIC DNA]</scope>
    <source>
        <strain evidence="2 3">CCBAU 85046</strain>
    </source>
</reference>
<dbReference type="PANTHER" id="PTHR39339:SF1">
    <property type="entry name" value="CHAD DOMAIN-CONTAINING PROTEIN"/>
    <property type="match status" value="1"/>
</dbReference>
<dbReference type="PANTHER" id="PTHR39339">
    <property type="entry name" value="SLR1444 PROTEIN"/>
    <property type="match status" value="1"/>
</dbReference>
<evidence type="ECO:0000259" key="1">
    <source>
        <dbReference type="PROSITE" id="PS51708"/>
    </source>
</evidence>
<dbReference type="InterPro" id="IPR007899">
    <property type="entry name" value="CHAD_dom"/>
</dbReference>
<dbReference type="Pfam" id="PF05235">
    <property type="entry name" value="CHAD"/>
    <property type="match status" value="1"/>
</dbReference>
<dbReference type="RefSeq" id="WP_111163717.1">
    <property type="nucleotide sequence ID" value="NZ_PCDP01000069.1"/>
</dbReference>